<evidence type="ECO:0000256" key="2">
    <source>
        <dbReference type="ARBA" id="ARBA00022737"/>
    </source>
</evidence>
<keyword evidence="2" id="KW-0677">Repeat</keyword>
<name>A0A7S4CKY9_9EUGL</name>
<dbReference type="PANTHER" id="PTHR46218">
    <property type="entry name" value="LASP"/>
    <property type="match status" value="1"/>
</dbReference>
<evidence type="ECO:0000259" key="5">
    <source>
        <dbReference type="PROSITE" id="PS50002"/>
    </source>
</evidence>
<dbReference type="PANTHER" id="PTHR46218:SF4">
    <property type="entry name" value="LIM AND SH3 DOMAIN PROTEIN LASP"/>
    <property type="match status" value="1"/>
</dbReference>
<proteinExistence type="predicted"/>
<sequence>MPCPCRRKVEPSRFTQVEARLNSAGGVVQVERLLNEYHALSGSNASGVKFTSISDDPEGRRLRKNHSTVSDDPEFLRLRKTQQQPSGGRYIAVYDYTAADDDEVSFQEGDVITNCEIIDDRWMTGTVERTGETGMLPSNYVEQY</sequence>
<dbReference type="EMBL" id="HBJA01033395">
    <property type="protein sequence ID" value="CAE0800094.1"/>
    <property type="molecule type" value="Transcribed_RNA"/>
</dbReference>
<dbReference type="InterPro" id="IPR001452">
    <property type="entry name" value="SH3_domain"/>
</dbReference>
<dbReference type="InterPro" id="IPR051759">
    <property type="entry name" value="LIM-SH3_domain_protein"/>
</dbReference>
<dbReference type="Gene3D" id="2.30.30.40">
    <property type="entry name" value="SH3 Domains"/>
    <property type="match status" value="1"/>
</dbReference>
<dbReference type="SUPFAM" id="SSF50044">
    <property type="entry name" value="SH3-domain"/>
    <property type="match status" value="1"/>
</dbReference>
<dbReference type="SMART" id="SM00326">
    <property type="entry name" value="SH3"/>
    <property type="match status" value="1"/>
</dbReference>
<dbReference type="PROSITE" id="PS50002">
    <property type="entry name" value="SH3"/>
    <property type="match status" value="1"/>
</dbReference>
<gene>
    <name evidence="6" type="ORF">EGYM00163_LOCUS11215</name>
</gene>
<evidence type="ECO:0000256" key="3">
    <source>
        <dbReference type="PROSITE-ProRule" id="PRU00192"/>
    </source>
</evidence>
<evidence type="ECO:0000256" key="1">
    <source>
        <dbReference type="ARBA" id="ARBA00022443"/>
    </source>
</evidence>
<feature type="region of interest" description="Disordered" evidence="4">
    <location>
        <begin position="46"/>
        <end position="70"/>
    </location>
</feature>
<keyword evidence="1 3" id="KW-0728">SH3 domain</keyword>
<organism evidence="6">
    <name type="scientific">Eutreptiella gymnastica</name>
    <dbReference type="NCBI Taxonomy" id="73025"/>
    <lineage>
        <taxon>Eukaryota</taxon>
        <taxon>Discoba</taxon>
        <taxon>Euglenozoa</taxon>
        <taxon>Euglenida</taxon>
        <taxon>Spirocuta</taxon>
        <taxon>Euglenophyceae</taxon>
        <taxon>Eutreptiales</taxon>
        <taxon>Eutreptiaceae</taxon>
        <taxon>Eutreptiella</taxon>
    </lineage>
</organism>
<evidence type="ECO:0000313" key="6">
    <source>
        <dbReference type="EMBL" id="CAE0800094.1"/>
    </source>
</evidence>
<dbReference type="PRINTS" id="PR00452">
    <property type="entry name" value="SH3DOMAIN"/>
</dbReference>
<dbReference type="CDD" id="cd11789">
    <property type="entry name" value="SH3_Nebulin_family_C"/>
    <property type="match status" value="1"/>
</dbReference>
<dbReference type="GO" id="GO:0005925">
    <property type="term" value="C:focal adhesion"/>
    <property type="evidence" value="ECO:0007669"/>
    <property type="project" value="TreeGrafter"/>
</dbReference>
<dbReference type="InterPro" id="IPR036028">
    <property type="entry name" value="SH3-like_dom_sf"/>
</dbReference>
<dbReference type="GO" id="GO:0051015">
    <property type="term" value="F:actin filament binding"/>
    <property type="evidence" value="ECO:0007669"/>
    <property type="project" value="TreeGrafter"/>
</dbReference>
<protein>
    <recommendedName>
        <fullName evidence="5">SH3 domain-containing protein</fullName>
    </recommendedName>
</protein>
<dbReference type="AlphaFoldDB" id="A0A7S4CKY9"/>
<accession>A0A7S4CKY9</accession>
<dbReference type="Pfam" id="PF00018">
    <property type="entry name" value="SH3_1"/>
    <property type="match status" value="1"/>
</dbReference>
<reference evidence="6" key="1">
    <citation type="submission" date="2021-01" db="EMBL/GenBank/DDBJ databases">
        <authorList>
            <person name="Corre E."/>
            <person name="Pelletier E."/>
            <person name="Niang G."/>
            <person name="Scheremetjew M."/>
            <person name="Finn R."/>
            <person name="Kale V."/>
            <person name="Holt S."/>
            <person name="Cochrane G."/>
            <person name="Meng A."/>
            <person name="Brown T."/>
            <person name="Cohen L."/>
        </authorList>
    </citation>
    <scope>NUCLEOTIDE SEQUENCE</scope>
    <source>
        <strain evidence="6">CCMP1594</strain>
    </source>
</reference>
<evidence type="ECO:0000256" key="4">
    <source>
        <dbReference type="SAM" id="MobiDB-lite"/>
    </source>
</evidence>
<feature type="domain" description="SH3" evidence="5">
    <location>
        <begin position="85"/>
        <end position="144"/>
    </location>
</feature>